<accession>A0A964BXQ8</accession>
<keyword evidence="1" id="KW-1133">Transmembrane helix</keyword>
<dbReference type="EMBL" id="JADWDC010000071">
    <property type="protein sequence ID" value="MCC0179180.1"/>
    <property type="molecule type" value="Genomic_DNA"/>
</dbReference>
<feature type="transmembrane region" description="Helical" evidence="1">
    <location>
        <begin position="12"/>
        <end position="37"/>
    </location>
</feature>
<evidence type="ECO:0000313" key="2">
    <source>
        <dbReference type="EMBL" id="MCC0179180.1"/>
    </source>
</evidence>
<reference evidence="2" key="1">
    <citation type="journal article" date="2021" name="Antonie Van Leeuwenhoek">
        <title>Draft genome and description of Waterburya agarophytonicola gen. nov. sp. nov. (Pleurocapsales, Cyanobacteria): a seaweed symbiont.</title>
        <authorList>
            <person name="Bonthond G."/>
            <person name="Shalygin S."/>
            <person name="Bayer T."/>
            <person name="Weinberger F."/>
        </authorList>
    </citation>
    <scope>NUCLEOTIDE SEQUENCE</scope>
    <source>
        <strain evidence="2">KI4</strain>
    </source>
</reference>
<comment type="caution">
    <text evidence="2">The sequence shown here is derived from an EMBL/GenBank/DDBJ whole genome shotgun (WGS) entry which is preliminary data.</text>
</comment>
<evidence type="ECO:0000313" key="3">
    <source>
        <dbReference type="Proteomes" id="UP000729733"/>
    </source>
</evidence>
<gene>
    <name evidence="2" type="ORF">I4641_19630</name>
</gene>
<evidence type="ECO:0000256" key="1">
    <source>
        <dbReference type="SAM" id="Phobius"/>
    </source>
</evidence>
<keyword evidence="1" id="KW-0472">Membrane</keyword>
<protein>
    <submittedName>
        <fullName evidence="2">Uncharacterized protein</fullName>
    </submittedName>
</protein>
<organism evidence="2 3">
    <name type="scientific">Waterburya agarophytonicola KI4</name>
    <dbReference type="NCBI Taxonomy" id="2874699"/>
    <lineage>
        <taxon>Bacteria</taxon>
        <taxon>Bacillati</taxon>
        <taxon>Cyanobacteriota</taxon>
        <taxon>Cyanophyceae</taxon>
        <taxon>Pleurocapsales</taxon>
        <taxon>Hyellaceae</taxon>
        <taxon>Waterburya</taxon>
        <taxon>Waterburya agarophytonicola</taxon>
    </lineage>
</organism>
<keyword evidence="3" id="KW-1185">Reference proteome</keyword>
<dbReference type="AlphaFoldDB" id="A0A964BXQ8"/>
<dbReference type="Proteomes" id="UP000729733">
    <property type="component" value="Unassembled WGS sequence"/>
</dbReference>
<keyword evidence="1" id="KW-0812">Transmembrane</keyword>
<name>A0A964BXQ8_9CYAN</name>
<sequence length="208" mass="24224">MNVIFKIANVILTTFGILFLIILFLILLSFWFLWIWFKRVSNKVKKIAQESPEQFEAKYSDAYDLFLDIFNEIPIVGKFIKNKLAIFLSSMRKGTNYFNDFVVPLIIYDWNPQELVKHSTTQFLDSLEAEEPIKSFDLHFNTLGKLKSFDGARKVSKNNHFTEILCHGTFEKGFAQITVQLLEDGDQILINDFQVDYLQSLVMNLSSE</sequence>
<proteinExistence type="predicted"/>
<dbReference type="RefSeq" id="WP_229642281.1">
    <property type="nucleotide sequence ID" value="NZ_JADWDC010000071.1"/>
</dbReference>